<proteinExistence type="inferred from homology"/>
<evidence type="ECO:0000256" key="3">
    <source>
        <dbReference type="SAM" id="MobiDB-lite"/>
    </source>
</evidence>
<name>A0A1H7IK33_9ACTN</name>
<dbReference type="GO" id="GO:0004177">
    <property type="term" value="F:aminopeptidase activity"/>
    <property type="evidence" value="ECO:0007669"/>
    <property type="project" value="UniProtKB-EC"/>
</dbReference>
<dbReference type="SUPFAM" id="SSF53474">
    <property type="entry name" value="alpha/beta-Hydrolases"/>
    <property type="match status" value="1"/>
</dbReference>
<dbReference type="AlphaFoldDB" id="A0A1H7IK33"/>
<protein>
    <submittedName>
        <fullName evidence="6">Proline iminopeptidase</fullName>
    </submittedName>
</protein>
<evidence type="ECO:0000313" key="6">
    <source>
        <dbReference type="EMBL" id="SEK62819.1"/>
    </source>
</evidence>
<evidence type="ECO:0000256" key="2">
    <source>
        <dbReference type="ARBA" id="ARBA00022801"/>
    </source>
</evidence>
<keyword evidence="4" id="KW-1133">Transmembrane helix</keyword>
<keyword evidence="7" id="KW-1185">Reference proteome</keyword>
<accession>A0A1H7IK33</accession>
<feature type="transmembrane region" description="Helical" evidence="4">
    <location>
        <begin position="33"/>
        <end position="55"/>
    </location>
</feature>
<dbReference type="InterPro" id="IPR000073">
    <property type="entry name" value="AB_hydrolase_1"/>
</dbReference>
<dbReference type="RefSeq" id="WP_091098384.1">
    <property type="nucleotide sequence ID" value="NZ_BBZG01000001.1"/>
</dbReference>
<keyword evidence="2" id="KW-0378">Hydrolase</keyword>
<dbReference type="InterPro" id="IPR029058">
    <property type="entry name" value="AB_hydrolase_fold"/>
</dbReference>
<dbReference type="EMBL" id="FOBF01000002">
    <property type="protein sequence ID" value="SEK62819.1"/>
    <property type="molecule type" value="Genomic_DNA"/>
</dbReference>
<evidence type="ECO:0000256" key="4">
    <source>
        <dbReference type="SAM" id="Phobius"/>
    </source>
</evidence>
<organism evidence="6 7">
    <name type="scientific">Nonomuraea pusilla</name>
    <dbReference type="NCBI Taxonomy" id="46177"/>
    <lineage>
        <taxon>Bacteria</taxon>
        <taxon>Bacillati</taxon>
        <taxon>Actinomycetota</taxon>
        <taxon>Actinomycetes</taxon>
        <taxon>Streptosporangiales</taxon>
        <taxon>Streptosporangiaceae</taxon>
        <taxon>Nonomuraea</taxon>
    </lineage>
</organism>
<dbReference type="OrthoDB" id="9796770at2"/>
<dbReference type="Gene3D" id="3.40.50.1820">
    <property type="entry name" value="alpha/beta hydrolase"/>
    <property type="match status" value="1"/>
</dbReference>
<reference evidence="6 7" key="1">
    <citation type="submission" date="2016-10" db="EMBL/GenBank/DDBJ databases">
        <authorList>
            <person name="de Groot N.N."/>
        </authorList>
    </citation>
    <scope>NUCLEOTIDE SEQUENCE [LARGE SCALE GENOMIC DNA]</scope>
    <source>
        <strain evidence="6 7">DSM 43357</strain>
    </source>
</reference>
<dbReference type="PRINTS" id="PR00111">
    <property type="entry name" value="ABHYDROLASE"/>
</dbReference>
<evidence type="ECO:0000313" key="7">
    <source>
        <dbReference type="Proteomes" id="UP000198953"/>
    </source>
</evidence>
<feature type="region of interest" description="Disordered" evidence="3">
    <location>
        <begin position="66"/>
        <end position="89"/>
    </location>
</feature>
<gene>
    <name evidence="6" type="ORF">SAMN05660976_00835</name>
</gene>
<dbReference type="Proteomes" id="UP000198953">
    <property type="component" value="Unassembled WGS sequence"/>
</dbReference>
<dbReference type="GO" id="GO:0006508">
    <property type="term" value="P:proteolysis"/>
    <property type="evidence" value="ECO:0007669"/>
    <property type="project" value="InterPro"/>
</dbReference>
<evidence type="ECO:0000259" key="5">
    <source>
        <dbReference type="Pfam" id="PF00561"/>
    </source>
</evidence>
<keyword evidence="4" id="KW-0812">Transmembrane</keyword>
<sequence length="449" mass="46568">MRSNLVYGIVFALAGLVVAPVAGAVAFVGAAALVPVVAAFSAAGLVAAAGTAWLFGRPLARRLAPARAARQEAPPPDAAGPVAGRPRAPRRRPLRRGALWGYVAGVVLLTAGLAAVTVFSGYPVPPAAAAPPGVSYWNLPTGSRIAYAKIPASGRARPTPVIFLHGGPGTPGEGVPEGGAELAAAGFDVYAYDQLGAGRSTRLQDVAGYTVARHVADLDAIRGAIGAERVILVGRSWGGTLTAAYLAAHPDRVAKAVLTSPGPIWEPAFPGGIGGPWDRLTPAETARADELSSDPRFLVQGLLLQLNPAAAHALVPDAEADARFRALLLTAKDATGCPGGAPAPLHDNRPGFYGNQLTSADASAVPDPRPRLRGVRVPTLIVRGECDYLKWDVTYEYRRILPASTLVYVRGAGHSIANGRPDLYRDLLTTFLLDRPLPLPAVTSSKEPS</sequence>
<evidence type="ECO:0000256" key="1">
    <source>
        <dbReference type="ARBA" id="ARBA00010088"/>
    </source>
</evidence>
<dbReference type="InterPro" id="IPR050228">
    <property type="entry name" value="Carboxylesterase_BioH"/>
</dbReference>
<dbReference type="STRING" id="46177.SAMN05660976_00835"/>
<dbReference type="PANTHER" id="PTHR43194">
    <property type="entry name" value="HYDROLASE ALPHA/BETA FOLD FAMILY"/>
    <property type="match status" value="1"/>
</dbReference>
<feature type="transmembrane region" description="Helical" evidence="4">
    <location>
        <begin position="99"/>
        <end position="122"/>
    </location>
</feature>
<feature type="domain" description="AB hydrolase-1" evidence="5">
    <location>
        <begin position="160"/>
        <end position="416"/>
    </location>
</feature>
<dbReference type="Pfam" id="PF00561">
    <property type="entry name" value="Abhydrolase_1"/>
    <property type="match status" value="1"/>
</dbReference>
<keyword evidence="4" id="KW-0472">Membrane</keyword>
<dbReference type="InterPro" id="IPR002410">
    <property type="entry name" value="Peptidase_S33"/>
</dbReference>
<dbReference type="PRINTS" id="PR00793">
    <property type="entry name" value="PROAMNOPTASE"/>
</dbReference>
<comment type="similarity">
    <text evidence="1">Belongs to the peptidase S33 family.</text>
</comment>
<dbReference type="PANTHER" id="PTHR43194:SF2">
    <property type="entry name" value="PEROXISOMAL MEMBRANE PROTEIN LPX1"/>
    <property type="match status" value="1"/>
</dbReference>